<evidence type="ECO:0000313" key="3">
    <source>
        <dbReference type="EMBL" id="VDR37663.1"/>
    </source>
</evidence>
<dbReference type="InterPro" id="IPR025736">
    <property type="entry name" value="PucR_C-HTH_dom"/>
</dbReference>
<dbReference type="EMBL" id="JAGXOE010000119">
    <property type="protein sequence ID" value="MBS4104186.1"/>
    <property type="molecule type" value="Genomic_DNA"/>
</dbReference>
<dbReference type="AlphaFoldDB" id="A0A3P8MCB4"/>
<protein>
    <submittedName>
        <fullName evidence="2">Helix-turn-helix domain-containing protein</fullName>
    </submittedName>
    <submittedName>
        <fullName evidence="3">Sugar diacid utilization regulator</fullName>
    </submittedName>
</protein>
<feature type="domain" description="PucR C-terminal helix-turn-helix" evidence="1">
    <location>
        <begin position="328"/>
        <end position="385"/>
    </location>
</feature>
<dbReference type="InterPro" id="IPR042070">
    <property type="entry name" value="PucR_C-HTH_sf"/>
</dbReference>
<dbReference type="Proteomes" id="UP000271626">
    <property type="component" value="Chromosome"/>
</dbReference>
<evidence type="ECO:0000313" key="5">
    <source>
        <dbReference type="Proteomes" id="UP000676853"/>
    </source>
</evidence>
<dbReference type="Gene3D" id="1.10.10.2840">
    <property type="entry name" value="PucR C-terminal helix-turn-helix domain"/>
    <property type="match status" value="1"/>
</dbReference>
<gene>
    <name evidence="2" type="ORF">KFZ73_23475</name>
    <name evidence="3" type="ORF">NCTC10741_00770</name>
</gene>
<evidence type="ECO:0000313" key="2">
    <source>
        <dbReference type="EMBL" id="MBS4104186.1"/>
    </source>
</evidence>
<dbReference type="RefSeq" id="WP_126195022.1">
    <property type="nucleotide sequence ID" value="NZ_CP085954.1"/>
</dbReference>
<dbReference type="Proteomes" id="UP000676853">
    <property type="component" value="Unassembled WGS sequence"/>
</dbReference>
<dbReference type="PANTHER" id="PTHR33744">
    <property type="entry name" value="CARBOHYDRATE DIACID REGULATOR"/>
    <property type="match status" value="1"/>
</dbReference>
<evidence type="ECO:0000313" key="4">
    <source>
        <dbReference type="Proteomes" id="UP000271626"/>
    </source>
</evidence>
<sequence length="395" mass="41634">MSVESIEPTERTKDLYDELFARVLAGAGTTEIVDAVVEACPAITQILVVDDADCEVARSPLTSTLDPRRDRWVLDVVTQGRRLGRPIVVPRREGRAIYHPAAVAGRYVGGLLVVVPLDIDDAFVTVVGRFAGLYALLAARDLELMRPGVGIDLPVVRDLLVHRGVLGADLRVRSERAGLDLTAEWVVSVIGPSARVDLRGMCDAVTAGFGYVAVVGGAVAVLVAGDDPAGAAADIGAEIQRALGTDALVCAASAEDVLSGGMARAYSAAATAARVLRTIGRSSGAVDAASLPAFVPLLKSVTSSEMDGFLDSMLGPIREFDDATSSELLRTLRVFFDEKMNTAATARRLGLHPNTVIKRQRRLTELLGGGWADGAGAVSLRLALSIDRLAADQRD</sequence>
<keyword evidence="5" id="KW-1185">Reference proteome</keyword>
<proteinExistence type="predicted"/>
<evidence type="ECO:0000259" key="1">
    <source>
        <dbReference type="Pfam" id="PF13556"/>
    </source>
</evidence>
<name>A0A3P8MCB4_TSUPA</name>
<dbReference type="InterPro" id="IPR051448">
    <property type="entry name" value="CdaR-like_regulators"/>
</dbReference>
<reference evidence="3 4" key="1">
    <citation type="submission" date="2018-12" db="EMBL/GenBank/DDBJ databases">
        <authorList>
            <consortium name="Pathogen Informatics"/>
        </authorList>
    </citation>
    <scope>NUCLEOTIDE SEQUENCE [LARGE SCALE GENOMIC DNA]</scope>
    <source>
        <strain evidence="3 4">NCTC10741</strain>
    </source>
</reference>
<dbReference type="EMBL" id="LR131273">
    <property type="protein sequence ID" value="VDR37663.1"/>
    <property type="molecule type" value="Genomic_DNA"/>
</dbReference>
<dbReference type="Pfam" id="PF13556">
    <property type="entry name" value="HTH_30"/>
    <property type="match status" value="1"/>
</dbReference>
<dbReference type="OrthoDB" id="8026818at2"/>
<accession>A0A3P8MCB4</accession>
<reference evidence="2 5" key="2">
    <citation type="submission" date="2021-04" db="EMBL/GenBank/DDBJ databases">
        <title>Whole genome sequence analysis of a thiophenic sulfur metabolizing bacteria.</title>
        <authorList>
            <person name="Akhtar N."/>
            <person name="Akram J."/>
            <person name="Aslam A."/>
        </authorList>
    </citation>
    <scope>NUCLEOTIDE SEQUENCE [LARGE SCALE GENOMIC DNA]</scope>
    <source>
        <strain evidence="2 5">3OW</strain>
    </source>
</reference>
<dbReference type="PANTHER" id="PTHR33744:SF1">
    <property type="entry name" value="DNA-BINDING TRANSCRIPTIONAL ACTIVATOR ADER"/>
    <property type="match status" value="1"/>
</dbReference>
<organism evidence="3 4">
    <name type="scientific">Tsukamurella paurometabola</name>
    <name type="common">Corynebacterium paurometabolum</name>
    <dbReference type="NCBI Taxonomy" id="2061"/>
    <lineage>
        <taxon>Bacteria</taxon>
        <taxon>Bacillati</taxon>
        <taxon>Actinomycetota</taxon>
        <taxon>Actinomycetes</taxon>
        <taxon>Mycobacteriales</taxon>
        <taxon>Tsukamurellaceae</taxon>
        <taxon>Tsukamurella</taxon>
    </lineage>
</organism>